<organism evidence="1">
    <name type="scientific">Medioppia subpectinata</name>
    <dbReference type="NCBI Taxonomy" id="1979941"/>
    <lineage>
        <taxon>Eukaryota</taxon>
        <taxon>Metazoa</taxon>
        <taxon>Ecdysozoa</taxon>
        <taxon>Arthropoda</taxon>
        <taxon>Chelicerata</taxon>
        <taxon>Arachnida</taxon>
        <taxon>Acari</taxon>
        <taxon>Acariformes</taxon>
        <taxon>Sarcoptiformes</taxon>
        <taxon>Oribatida</taxon>
        <taxon>Brachypylina</taxon>
        <taxon>Oppioidea</taxon>
        <taxon>Oppiidae</taxon>
        <taxon>Medioppia</taxon>
    </lineage>
</organism>
<dbReference type="OrthoDB" id="6478838at2759"/>
<dbReference type="EMBL" id="OC863838">
    <property type="protein sequence ID" value="CAD7631304.1"/>
    <property type="molecule type" value="Genomic_DNA"/>
</dbReference>
<dbReference type="PANTHER" id="PTHR13318">
    <property type="entry name" value="PARTNER OF PAIRED, ISOFORM B-RELATED"/>
    <property type="match status" value="1"/>
</dbReference>
<evidence type="ECO:0000313" key="1">
    <source>
        <dbReference type="EMBL" id="CAD7631304.1"/>
    </source>
</evidence>
<protein>
    <recommendedName>
        <fullName evidence="3">F-box domain-containing protein</fullName>
    </recommendedName>
</protein>
<dbReference type="SUPFAM" id="SSF52047">
    <property type="entry name" value="RNI-like"/>
    <property type="match status" value="1"/>
</dbReference>
<dbReference type="GO" id="GO:0031146">
    <property type="term" value="P:SCF-dependent proteasomal ubiquitin-dependent protein catabolic process"/>
    <property type="evidence" value="ECO:0007669"/>
    <property type="project" value="TreeGrafter"/>
</dbReference>
<dbReference type="InterPro" id="IPR036047">
    <property type="entry name" value="F-box-like_dom_sf"/>
</dbReference>
<dbReference type="GO" id="GO:0019005">
    <property type="term" value="C:SCF ubiquitin ligase complex"/>
    <property type="evidence" value="ECO:0007669"/>
    <property type="project" value="TreeGrafter"/>
</dbReference>
<dbReference type="EMBL" id="CAJPIZ010009263">
    <property type="protein sequence ID" value="CAG2111734.1"/>
    <property type="molecule type" value="Genomic_DNA"/>
</dbReference>
<gene>
    <name evidence="1" type="ORF">OSB1V03_LOCUS11713</name>
</gene>
<sequence length="493" mass="57871">MFTLKILLHKFGDDMCQHILSYLSGEERFRYESVSKQWQRVVYETQTELIIDKYFKDKRILKKCKNITRIAIKELRYLTDVMCGIIIRHCNRLNDLSICFPKCDENVVWDNDDEFEDPYLEAIYLQRTITPSTSKKFLVKFAQQLQTISVDHWFGKYWNEYNDWFWRDFAKKLNKCTNLRSLKIHSRESYWHLFNGSQNECLFTRLQTIDVRSDECDIKSFNTFVDNYKSGLKFMAISVSDKQPVRELMNGMSQMKALTHVEIDDGFMEDVLTQLAVHCPQLKRLTIHAVHRSQKMVFSYIEIINENFIHLKRLEMLDCGRRPILSAGRLNQCKQLTHLSYDCFGDDSFFTCISDNLPKLEYLKIKCATITDAVLDGLSKLPKLQTLALHGNQHYTPIAVKNFIDNCAKIKRFIINKKIVSIHSNKNLSVKYEPQLSAYNACDDYESNCEYDYSGDLLSDYSGDSESDYSGDYEFDHYEPDHTAGFDFNHSDD</sequence>
<dbReference type="Gene3D" id="3.80.10.10">
    <property type="entry name" value="Ribonuclease Inhibitor"/>
    <property type="match status" value="1"/>
</dbReference>
<dbReference type="PANTHER" id="PTHR13318:SF95">
    <property type="entry name" value="F-BOX PROTEIN YLR352W"/>
    <property type="match status" value="1"/>
</dbReference>
<keyword evidence="2" id="KW-1185">Reference proteome</keyword>
<reference evidence="1" key="1">
    <citation type="submission" date="2020-11" db="EMBL/GenBank/DDBJ databases">
        <authorList>
            <person name="Tran Van P."/>
        </authorList>
    </citation>
    <scope>NUCLEOTIDE SEQUENCE</scope>
</reference>
<proteinExistence type="predicted"/>
<dbReference type="InterPro" id="IPR032675">
    <property type="entry name" value="LRR_dom_sf"/>
</dbReference>
<accession>A0A7R9Q3W1</accession>
<name>A0A7R9Q3W1_9ACAR</name>
<evidence type="ECO:0000313" key="2">
    <source>
        <dbReference type="Proteomes" id="UP000759131"/>
    </source>
</evidence>
<evidence type="ECO:0008006" key="3">
    <source>
        <dbReference type="Google" id="ProtNLM"/>
    </source>
</evidence>
<dbReference type="Proteomes" id="UP000759131">
    <property type="component" value="Unassembled WGS sequence"/>
</dbReference>
<dbReference type="SUPFAM" id="SSF81383">
    <property type="entry name" value="F-box domain"/>
    <property type="match status" value="1"/>
</dbReference>
<dbReference type="AlphaFoldDB" id="A0A7R9Q3W1"/>